<reference evidence="1 2" key="1">
    <citation type="submission" date="2020-04" db="EMBL/GenBank/DDBJ databases">
        <authorList>
            <person name="Hitch T.C.A."/>
            <person name="Wylensek D."/>
            <person name="Clavel T."/>
        </authorList>
    </citation>
    <scope>NUCLEOTIDE SEQUENCE [LARGE SCALE GENOMIC DNA]</scope>
    <source>
        <strain evidence="1 2">Oil-RF-744-FAT-WT-6-1</strain>
    </source>
</reference>
<dbReference type="Proteomes" id="UP000591071">
    <property type="component" value="Unassembled WGS sequence"/>
</dbReference>
<evidence type="ECO:0000313" key="1">
    <source>
        <dbReference type="EMBL" id="NME28704.1"/>
    </source>
</evidence>
<gene>
    <name evidence="1" type="ORF">HF872_08750</name>
</gene>
<name>A0A848BWS9_9FIRM</name>
<organism evidence="1 2">
    <name type="scientific">Megasphaera hexanoica</name>
    <dbReference type="NCBI Taxonomy" id="1675036"/>
    <lineage>
        <taxon>Bacteria</taxon>
        <taxon>Bacillati</taxon>
        <taxon>Bacillota</taxon>
        <taxon>Negativicutes</taxon>
        <taxon>Veillonellales</taxon>
        <taxon>Veillonellaceae</taxon>
        <taxon>Megasphaera</taxon>
    </lineage>
</organism>
<accession>A0A848BWS9</accession>
<dbReference type="AlphaFoldDB" id="A0A848BWS9"/>
<protein>
    <submittedName>
        <fullName evidence="1">Uncharacterized protein</fullName>
    </submittedName>
</protein>
<dbReference type="EMBL" id="JABAFG010000013">
    <property type="protein sequence ID" value="NME28704.1"/>
    <property type="molecule type" value="Genomic_DNA"/>
</dbReference>
<proteinExistence type="predicted"/>
<comment type="caution">
    <text evidence="1">The sequence shown here is derived from an EMBL/GenBank/DDBJ whole genome shotgun (WGS) entry which is preliminary data.</text>
</comment>
<sequence>MEVKGKQCVTADEAVTLIIDNVQSIRGEPAEDAALMMYANKFVGFVLDYCNREDFPKTLIYTATDYISQWLEDKANGGRHGALKSLEQNDTKFQFAVSDMTQSGSQTDADLQSFTACLAPYRKVRWPV</sequence>
<evidence type="ECO:0000313" key="2">
    <source>
        <dbReference type="Proteomes" id="UP000591071"/>
    </source>
</evidence>